<dbReference type="PANTHER" id="PTHR47976:SF47">
    <property type="entry name" value="RECEPTOR-LIKE SERINE_THREONINE-PROTEIN KINASE"/>
    <property type="match status" value="1"/>
</dbReference>
<keyword evidence="1" id="KW-0732">Signal</keyword>
<dbReference type="PROSITE" id="PS00107">
    <property type="entry name" value="PROTEIN_KINASE_ATP"/>
    <property type="match status" value="1"/>
</dbReference>
<evidence type="ECO:0000256" key="1">
    <source>
        <dbReference type="ARBA" id="ARBA00022729"/>
    </source>
</evidence>
<feature type="domain" description="Protein kinase" evidence="3">
    <location>
        <begin position="1"/>
        <end position="219"/>
    </location>
</feature>
<dbReference type="Proteomes" id="UP000886885">
    <property type="component" value="Chromosome 18D"/>
</dbReference>
<dbReference type="AlphaFoldDB" id="A0A8X8C1N6"/>
<dbReference type="GO" id="GO:0004672">
    <property type="term" value="F:protein kinase activity"/>
    <property type="evidence" value="ECO:0007669"/>
    <property type="project" value="InterPro"/>
</dbReference>
<dbReference type="PROSITE" id="PS50011">
    <property type="entry name" value="PROTEIN_KINASE_DOM"/>
    <property type="match status" value="1"/>
</dbReference>
<proteinExistence type="predicted"/>
<name>A0A8X8C1N6_POPTO</name>
<evidence type="ECO:0000256" key="2">
    <source>
        <dbReference type="PROSITE-ProRule" id="PRU10141"/>
    </source>
</evidence>
<sequence length="219" mass="24484">MLDAGNFVLASPAGVNLWQSFDQPTDTMLSTQNLNKASMQDFYQRETLDYGGVFRHYLYPKNASGSRNWAMDWNTLTGGFKEELGGGAFGTVYKGVLANEDTPLIAVKKLGKIAREGEQEFKTEIIRCDIKPQNILLDEALKARISDFGLAKLLKTDHKKTATAIRGTKGYVAPGWFKNLPVTTIVDIYSFDILLLELVCCRKNFELDVMEEDQTVLAN</sequence>
<organism evidence="4 5">
    <name type="scientific">Populus tomentosa</name>
    <name type="common">Chinese white poplar</name>
    <dbReference type="NCBI Taxonomy" id="118781"/>
    <lineage>
        <taxon>Eukaryota</taxon>
        <taxon>Viridiplantae</taxon>
        <taxon>Streptophyta</taxon>
        <taxon>Embryophyta</taxon>
        <taxon>Tracheophyta</taxon>
        <taxon>Spermatophyta</taxon>
        <taxon>Magnoliopsida</taxon>
        <taxon>eudicotyledons</taxon>
        <taxon>Gunneridae</taxon>
        <taxon>Pentapetalae</taxon>
        <taxon>rosids</taxon>
        <taxon>fabids</taxon>
        <taxon>Malpighiales</taxon>
        <taxon>Salicaceae</taxon>
        <taxon>Saliceae</taxon>
        <taxon>Populus</taxon>
    </lineage>
</organism>
<keyword evidence="2" id="KW-0067">ATP-binding</keyword>
<protein>
    <recommendedName>
        <fullName evidence="3">Protein kinase domain-containing protein</fullName>
    </recommendedName>
</protein>
<comment type="caution">
    <text evidence="4">The sequence shown here is derived from an EMBL/GenBank/DDBJ whole genome shotgun (WGS) entry which is preliminary data.</text>
</comment>
<evidence type="ECO:0000313" key="5">
    <source>
        <dbReference type="Proteomes" id="UP000886885"/>
    </source>
</evidence>
<accession>A0A8X8C1N6</accession>
<dbReference type="InterPro" id="IPR017441">
    <property type="entry name" value="Protein_kinase_ATP_BS"/>
</dbReference>
<gene>
    <name evidence="4" type="ORF">POTOM_057344</name>
</gene>
<dbReference type="SMART" id="SM00220">
    <property type="entry name" value="S_TKc"/>
    <property type="match status" value="1"/>
</dbReference>
<dbReference type="OrthoDB" id="1724816at2759"/>
<reference evidence="4" key="1">
    <citation type="journal article" date="2020" name="bioRxiv">
        <title>Hybrid origin of Populus tomentosa Carr. identified through genome sequencing and phylogenomic analysis.</title>
        <authorList>
            <person name="An X."/>
            <person name="Gao K."/>
            <person name="Chen Z."/>
            <person name="Li J."/>
            <person name="Yang X."/>
            <person name="Yang X."/>
            <person name="Zhou J."/>
            <person name="Guo T."/>
            <person name="Zhao T."/>
            <person name="Huang S."/>
            <person name="Miao D."/>
            <person name="Khan W.U."/>
            <person name="Rao P."/>
            <person name="Ye M."/>
            <person name="Lei B."/>
            <person name="Liao W."/>
            <person name="Wang J."/>
            <person name="Ji L."/>
            <person name="Li Y."/>
            <person name="Guo B."/>
            <person name="Mustafa N.S."/>
            <person name="Li S."/>
            <person name="Yun Q."/>
            <person name="Keller S.R."/>
            <person name="Mao J."/>
            <person name="Zhang R."/>
            <person name="Strauss S.H."/>
        </authorList>
    </citation>
    <scope>NUCLEOTIDE SEQUENCE</scope>
    <source>
        <strain evidence="4">GM15</strain>
        <tissue evidence="4">Leaf</tissue>
    </source>
</reference>
<evidence type="ECO:0000313" key="4">
    <source>
        <dbReference type="EMBL" id="KAG6739729.1"/>
    </source>
</evidence>
<dbReference type="GO" id="GO:0005524">
    <property type="term" value="F:ATP binding"/>
    <property type="evidence" value="ECO:0007669"/>
    <property type="project" value="UniProtKB-UniRule"/>
</dbReference>
<keyword evidence="5" id="KW-1185">Reference proteome</keyword>
<feature type="binding site" evidence="2">
    <location>
        <position position="109"/>
    </location>
    <ligand>
        <name>ATP</name>
        <dbReference type="ChEBI" id="CHEBI:30616"/>
    </ligand>
</feature>
<keyword evidence="2" id="KW-0547">Nucleotide-binding</keyword>
<evidence type="ECO:0000259" key="3">
    <source>
        <dbReference type="PROSITE" id="PS50011"/>
    </source>
</evidence>
<dbReference type="EMBL" id="JAAWWB010000036">
    <property type="protein sequence ID" value="KAG6739729.1"/>
    <property type="molecule type" value="Genomic_DNA"/>
</dbReference>
<dbReference type="Pfam" id="PF00069">
    <property type="entry name" value="Pkinase"/>
    <property type="match status" value="1"/>
</dbReference>
<dbReference type="PANTHER" id="PTHR47976">
    <property type="entry name" value="G-TYPE LECTIN S-RECEPTOR-LIKE SERINE/THREONINE-PROTEIN KINASE SD2-5"/>
    <property type="match status" value="1"/>
</dbReference>
<dbReference type="InterPro" id="IPR000719">
    <property type="entry name" value="Prot_kinase_dom"/>
</dbReference>
<dbReference type="InterPro" id="IPR051343">
    <property type="entry name" value="G-type_lectin_kinases/EP1-like"/>
</dbReference>